<gene>
    <name evidence="2" type="ORF">ENM88_07175</name>
</gene>
<dbReference type="Pfam" id="PF25653">
    <property type="entry name" value="HMG-CoA_red_N"/>
    <property type="match status" value="1"/>
</dbReference>
<sequence>MAYIPKALLRRLYVKGSMQVTSEGLSLKLRNSLAPAAVNAPIKVAVDDVPVDPSNVRVFINDREVVEPPSDEKPLEIPLGSEITLLVKGNYTKGRHKVTIGVSVKGYGEGSFDVEDEAL</sequence>
<accession>A0A7J3X8R9</accession>
<evidence type="ECO:0000259" key="1">
    <source>
        <dbReference type="Pfam" id="PF25653"/>
    </source>
</evidence>
<organism evidence="2">
    <name type="scientific">Thermofilum pendens</name>
    <dbReference type="NCBI Taxonomy" id="2269"/>
    <lineage>
        <taxon>Archaea</taxon>
        <taxon>Thermoproteota</taxon>
        <taxon>Thermoprotei</taxon>
        <taxon>Thermofilales</taxon>
        <taxon>Thermofilaceae</taxon>
        <taxon>Thermofilum</taxon>
    </lineage>
</organism>
<dbReference type="AlphaFoldDB" id="A0A7J3X8R9"/>
<name>A0A7J3X8R9_THEPE</name>
<dbReference type="InterPro" id="IPR057868">
    <property type="entry name" value="HMG-CoA"/>
</dbReference>
<proteinExistence type="predicted"/>
<reference evidence="2" key="1">
    <citation type="journal article" date="2020" name="mSystems">
        <title>Genome- and Community-Level Interaction Insights into Carbon Utilization and Element Cycling Functions of Hydrothermarchaeota in Hydrothermal Sediment.</title>
        <authorList>
            <person name="Zhou Z."/>
            <person name="Liu Y."/>
            <person name="Xu W."/>
            <person name="Pan J."/>
            <person name="Luo Z.H."/>
            <person name="Li M."/>
        </authorList>
    </citation>
    <scope>NUCLEOTIDE SEQUENCE [LARGE SCALE GENOMIC DNA]</scope>
    <source>
        <strain evidence="2">SpSt-1125</strain>
    </source>
</reference>
<evidence type="ECO:0000313" key="2">
    <source>
        <dbReference type="EMBL" id="HHP05507.1"/>
    </source>
</evidence>
<protein>
    <submittedName>
        <fullName evidence="2">Hydroxymethylglutaryl-CoA reductase</fullName>
    </submittedName>
</protein>
<comment type="caution">
    <text evidence="2">The sequence shown here is derived from an EMBL/GenBank/DDBJ whole genome shotgun (WGS) entry which is preliminary data.</text>
</comment>
<feature type="domain" description="Hydroxymethylglutaryl-CoA reductase-like" evidence="1">
    <location>
        <begin position="8"/>
        <end position="117"/>
    </location>
</feature>
<dbReference type="EMBL" id="DRZM01000208">
    <property type="protein sequence ID" value="HHP05507.1"/>
    <property type="molecule type" value="Genomic_DNA"/>
</dbReference>